<evidence type="ECO:0000313" key="4">
    <source>
        <dbReference type="EMBL" id="PZR05852.1"/>
    </source>
</evidence>
<comment type="caution">
    <text evidence="4">The sequence shown here is derived from an EMBL/GenBank/DDBJ whole genome shotgun (WGS) entry which is preliminary data.</text>
</comment>
<dbReference type="InterPro" id="IPR043519">
    <property type="entry name" value="NT_sf"/>
</dbReference>
<dbReference type="PANTHER" id="PTHR47320:SF1">
    <property type="entry name" value="BIFUNCTIONAL URIDYLYLTRANSFERASE_URIDYLYL-REMOVING ENZYME"/>
    <property type="match status" value="1"/>
</dbReference>
<gene>
    <name evidence="4" type="primary">glnD</name>
    <name evidence="4" type="ORF">DI525_02975</name>
</gene>
<organism evidence="4 5">
    <name type="scientific">Corynebacterium kroppenstedtii</name>
    <dbReference type="NCBI Taxonomy" id="161879"/>
    <lineage>
        <taxon>Bacteria</taxon>
        <taxon>Bacillati</taxon>
        <taxon>Actinomycetota</taxon>
        <taxon>Actinomycetes</taxon>
        <taxon>Mycobacteriales</taxon>
        <taxon>Corynebacteriaceae</taxon>
        <taxon>Corynebacterium</taxon>
    </lineage>
</organism>
<keyword evidence="1" id="KW-0378">Hydrolase</keyword>
<name>A0A2W5SSP3_9CORY</name>
<reference evidence="4 5" key="1">
    <citation type="submission" date="2017-08" db="EMBL/GenBank/DDBJ databases">
        <title>Infants hospitalized years apart are colonized by the same room-sourced microbial strains.</title>
        <authorList>
            <person name="Brooks B."/>
            <person name="Olm M.R."/>
            <person name="Firek B.A."/>
            <person name="Baker R."/>
            <person name="Thomas B.C."/>
            <person name="Morowitz M.J."/>
            <person name="Banfield J.F."/>
        </authorList>
    </citation>
    <scope>NUCLEOTIDE SEQUENCE [LARGE SCALE GENOMIC DNA]</scope>
    <source>
        <strain evidence="4">S2_003_000_R1_3</strain>
    </source>
</reference>
<proteinExistence type="predicted"/>
<evidence type="ECO:0000256" key="1">
    <source>
        <dbReference type="ARBA" id="ARBA00022801"/>
    </source>
</evidence>
<dbReference type="PROSITE" id="PS51831">
    <property type="entry name" value="HD"/>
    <property type="match status" value="1"/>
</dbReference>
<feature type="domain" description="HD" evidence="3">
    <location>
        <begin position="422"/>
        <end position="528"/>
    </location>
</feature>
<sequence length="757" mass="82810">MGVTGSGQRLARVRHEPSASSGQLTGSNSAANNSDGLPSSPALVREAVTASYEEMLSQCDLPDGFALCGTGSFARREMTHYSDLDVTLLHADGIKSDVVALVAESVWYPLWDRNIPLDHSVRTVSGMISAVSADMTAALSLVDLRFVTGDEELASSARAKIMVDWRSSIPQRFDSLVASAASRWHRSGSVVAMTRPDLKHGRGGLRDAQLLRALALAQVANSTVSDTDYQLLLDVRTLLHDSVRRARDILDPEFAGDIAVAMGRGDRYALSEEVAAAARNIDAALTIGFSTARAALPSRTALRRPIRRPLDEGVVDHNGQIALARSVKMDDPGLPLRVAATAARTGLPVGEAVWTRLESCPRLPEPWPSSALSDFCAVLAGGDRTNDVVEAMDRHDLWEPIVPGWRRIRGVMPRERTHVLTLDKHALAVVKQAAENTIHVPRPDLLLLAALYHDLGKQTGDEDQPEDHSVVGARMVKDAARRMGLNPADARVLEVLVAHHTDLMRLALNRDPNDAETARELVDYVDSIPLVLDLLEVLTACDAQGTGPTVWTPRAAASVRRLARVARSQMRIAPVQHPDFAADVIDLKETSAPVEMQDDKHFWRLILDDDDPSALQRVINLMLDRKWHILQARIMCDEPTDKGLTQTVAMFALHPVHEGKPDNSVLQSLYAQQKSRQTRLPFTKDDAELVWNGDILEVRARDRLGVLAAVIGALPELRWATVSTFADTVVDQFGVKPGLTRKEKDAAVMRIRHALGD</sequence>
<dbReference type="NCBIfam" id="NF001265">
    <property type="entry name" value="PRK00227.1"/>
    <property type="match status" value="1"/>
</dbReference>
<dbReference type="SUPFAM" id="SSF81301">
    <property type="entry name" value="Nucleotidyltransferase"/>
    <property type="match status" value="1"/>
</dbReference>
<dbReference type="Proteomes" id="UP000249432">
    <property type="component" value="Unassembled WGS sequence"/>
</dbReference>
<keyword evidence="4" id="KW-0548">Nucleotidyltransferase</keyword>
<dbReference type="Pfam" id="PF01966">
    <property type="entry name" value="HD"/>
    <property type="match status" value="1"/>
</dbReference>
<dbReference type="Gene3D" id="1.10.3090.10">
    <property type="entry name" value="cca-adding enzyme, domain 2"/>
    <property type="match status" value="1"/>
</dbReference>
<dbReference type="EMBL" id="QFRA01000004">
    <property type="protein sequence ID" value="PZR05852.1"/>
    <property type="molecule type" value="Genomic_DNA"/>
</dbReference>
<evidence type="ECO:0000256" key="2">
    <source>
        <dbReference type="SAM" id="MobiDB-lite"/>
    </source>
</evidence>
<feature type="region of interest" description="Disordered" evidence="2">
    <location>
        <begin position="1"/>
        <end position="40"/>
    </location>
</feature>
<dbReference type="GO" id="GO:0008773">
    <property type="term" value="F:[protein-PII] uridylyltransferase activity"/>
    <property type="evidence" value="ECO:0007669"/>
    <property type="project" value="UniProtKB-EC"/>
</dbReference>
<dbReference type="InterPro" id="IPR006674">
    <property type="entry name" value="HD_domain"/>
</dbReference>
<feature type="compositionally biased region" description="Polar residues" evidence="2">
    <location>
        <begin position="18"/>
        <end position="37"/>
    </location>
</feature>
<dbReference type="InterPro" id="IPR010043">
    <property type="entry name" value="UTase/UR"/>
</dbReference>
<dbReference type="SUPFAM" id="SSF109604">
    <property type="entry name" value="HD-domain/PDEase-like"/>
    <property type="match status" value="1"/>
</dbReference>
<evidence type="ECO:0000259" key="3">
    <source>
        <dbReference type="PROSITE" id="PS51831"/>
    </source>
</evidence>
<protein>
    <submittedName>
        <fullName evidence="4">[protein-PII] uridylyltransferase</fullName>
        <ecNumber evidence="4">2.7.7.59</ecNumber>
    </submittedName>
</protein>
<dbReference type="EC" id="2.7.7.59" evidence="4"/>
<dbReference type="PANTHER" id="PTHR47320">
    <property type="entry name" value="BIFUNCTIONAL URIDYLYLTRANSFERASE/URIDYLYL-REMOVING ENZYME"/>
    <property type="match status" value="1"/>
</dbReference>
<dbReference type="CDD" id="cd05401">
    <property type="entry name" value="NT_GlnE_GlnD_like"/>
    <property type="match status" value="1"/>
</dbReference>
<keyword evidence="4" id="KW-0808">Transferase</keyword>
<dbReference type="AlphaFoldDB" id="A0A2W5SSP3"/>
<accession>A0A2W5SSP3</accession>
<evidence type="ECO:0000313" key="5">
    <source>
        <dbReference type="Proteomes" id="UP000249432"/>
    </source>
</evidence>
<dbReference type="GO" id="GO:0016787">
    <property type="term" value="F:hydrolase activity"/>
    <property type="evidence" value="ECO:0007669"/>
    <property type="project" value="UniProtKB-KW"/>
</dbReference>